<proteinExistence type="predicted"/>
<feature type="signal peptide" evidence="1">
    <location>
        <begin position="1"/>
        <end position="21"/>
    </location>
</feature>
<evidence type="ECO:0000256" key="1">
    <source>
        <dbReference type="SAM" id="SignalP"/>
    </source>
</evidence>
<comment type="caution">
    <text evidence="2">The sequence shown here is derived from an EMBL/GenBank/DDBJ whole genome shotgun (WGS) entry which is preliminary data.</text>
</comment>
<accession>A0ABT8SM91</accession>
<sequence length="177" mass="19458">MHLPSKAIGLIALIGASPALAQSAPASPEAAIVIEIERCRQVMDPVQRLACFDAAAASLSAATQSGEVVVMDRARIQETNRRLFGLSVDVGSIFRREGAPEPEQLTEITSALVSAARNGQDDWVFTLEDASVWRQIDNERLRTTPRQGDTIRVRRAGFGSYFLNVNDQRALRVERIR</sequence>
<name>A0ABT8SM91_9CAUL</name>
<keyword evidence="3" id="KW-1185">Reference proteome</keyword>
<dbReference type="Proteomes" id="UP001169063">
    <property type="component" value="Unassembled WGS sequence"/>
</dbReference>
<dbReference type="RefSeq" id="WP_302110101.1">
    <property type="nucleotide sequence ID" value="NZ_JAUKTR010000003.1"/>
</dbReference>
<evidence type="ECO:0000313" key="3">
    <source>
        <dbReference type="Proteomes" id="UP001169063"/>
    </source>
</evidence>
<organism evidence="2 3">
    <name type="scientific">Peiella sedimenti</name>
    <dbReference type="NCBI Taxonomy" id="3061083"/>
    <lineage>
        <taxon>Bacteria</taxon>
        <taxon>Pseudomonadati</taxon>
        <taxon>Pseudomonadota</taxon>
        <taxon>Alphaproteobacteria</taxon>
        <taxon>Caulobacterales</taxon>
        <taxon>Caulobacteraceae</taxon>
        <taxon>Peiella</taxon>
    </lineage>
</organism>
<feature type="chain" id="PRO_5045369983" evidence="1">
    <location>
        <begin position="22"/>
        <end position="177"/>
    </location>
</feature>
<dbReference type="EMBL" id="JAUKTR010000003">
    <property type="protein sequence ID" value="MDO1559679.1"/>
    <property type="molecule type" value="Genomic_DNA"/>
</dbReference>
<reference evidence="2" key="1">
    <citation type="submission" date="2023-07" db="EMBL/GenBank/DDBJ databases">
        <title>Brevundimonas soil sp. nov., isolated from the soil of chemical plant.</title>
        <authorList>
            <person name="Wu N."/>
        </authorList>
    </citation>
    <scope>NUCLEOTIDE SEQUENCE</scope>
    <source>
        <strain evidence="2">XZ-24</strain>
    </source>
</reference>
<keyword evidence="1" id="KW-0732">Signal</keyword>
<evidence type="ECO:0000313" key="2">
    <source>
        <dbReference type="EMBL" id="MDO1559679.1"/>
    </source>
</evidence>
<dbReference type="PIRSF" id="PIRSF032038">
    <property type="entry name" value="UCP023238"/>
    <property type="match status" value="1"/>
</dbReference>
<gene>
    <name evidence="2" type="ORF">Q0812_09595</name>
</gene>
<dbReference type="InterPro" id="IPR016987">
    <property type="entry name" value="UCP023238"/>
</dbReference>
<protein>
    <submittedName>
        <fullName evidence="2">Uncharacterized protein</fullName>
    </submittedName>
</protein>